<comment type="caution">
    <text evidence="2">The sequence shown here is derived from an EMBL/GenBank/DDBJ whole genome shotgun (WGS) entry which is preliminary data.</text>
</comment>
<dbReference type="PANTHER" id="PTHR11362">
    <property type="entry name" value="PHOSPHATIDYLETHANOLAMINE-BINDING PROTEIN"/>
    <property type="match status" value="1"/>
</dbReference>
<feature type="chain" id="PRO_5034921430" description="PEBP-like protein" evidence="1">
    <location>
        <begin position="17"/>
        <end position="246"/>
    </location>
</feature>
<dbReference type="PANTHER" id="PTHR11362:SF82">
    <property type="entry name" value="PHOSPHATIDYLETHANOLAMINE-BINDING PROTEIN 4"/>
    <property type="match status" value="1"/>
</dbReference>
<dbReference type="AlphaFoldDB" id="A0A8H5LNV2"/>
<evidence type="ECO:0000313" key="3">
    <source>
        <dbReference type="Proteomes" id="UP000559027"/>
    </source>
</evidence>
<protein>
    <recommendedName>
        <fullName evidence="4">PEBP-like protein</fullName>
    </recommendedName>
</protein>
<dbReference type="Pfam" id="PF01161">
    <property type="entry name" value="PBP"/>
    <property type="match status" value="1"/>
</dbReference>
<dbReference type="SUPFAM" id="SSF49777">
    <property type="entry name" value="PEBP-like"/>
    <property type="match status" value="1"/>
</dbReference>
<sequence>MLLTFTILALSALGKASILPRLSAPHTSSCLDNVTAAFEKAHIVPDVLPSFNPKIGVDVLFTDPVTRDDVEVVPGILLTTEQTDQPPVWSLSSEDRDLSSSNTTWVIAIVDPDALTPQDPSLAQFLHFIGQGFVVDRSLAPNEKGSTVQLTNVTSALVEFFHPSPPAGSDPHRYVILVYVQPADFEETGLAYFNGTIPPGTTFRQHFNVTDFAAQTALGNPVAGNFFFVGPDADTSTEVFNAFPFN</sequence>
<proteinExistence type="predicted"/>
<organism evidence="2 3">
    <name type="scientific">Leucocoprinus leucothites</name>
    <dbReference type="NCBI Taxonomy" id="201217"/>
    <lineage>
        <taxon>Eukaryota</taxon>
        <taxon>Fungi</taxon>
        <taxon>Dikarya</taxon>
        <taxon>Basidiomycota</taxon>
        <taxon>Agaricomycotina</taxon>
        <taxon>Agaricomycetes</taxon>
        <taxon>Agaricomycetidae</taxon>
        <taxon>Agaricales</taxon>
        <taxon>Agaricineae</taxon>
        <taxon>Agaricaceae</taxon>
        <taxon>Leucocoprinus</taxon>
    </lineage>
</organism>
<dbReference type="EMBL" id="JAACJO010000001">
    <property type="protein sequence ID" value="KAF5364041.1"/>
    <property type="molecule type" value="Genomic_DNA"/>
</dbReference>
<dbReference type="OrthoDB" id="275748at2759"/>
<evidence type="ECO:0000256" key="1">
    <source>
        <dbReference type="SAM" id="SignalP"/>
    </source>
</evidence>
<name>A0A8H5LNV2_9AGAR</name>
<dbReference type="Gene3D" id="3.90.280.10">
    <property type="entry name" value="PEBP-like"/>
    <property type="match status" value="1"/>
</dbReference>
<evidence type="ECO:0000313" key="2">
    <source>
        <dbReference type="EMBL" id="KAF5364041.1"/>
    </source>
</evidence>
<dbReference type="InterPro" id="IPR035810">
    <property type="entry name" value="PEBP_euk"/>
</dbReference>
<keyword evidence="3" id="KW-1185">Reference proteome</keyword>
<feature type="signal peptide" evidence="1">
    <location>
        <begin position="1"/>
        <end position="16"/>
    </location>
</feature>
<dbReference type="CDD" id="cd00866">
    <property type="entry name" value="PEBP_euk"/>
    <property type="match status" value="1"/>
</dbReference>
<dbReference type="Proteomes" id="UP000559027">
    <property type="component" value="Unassembled WGS sequence"/>
</dbReference>
<keyword evidence="1" id="KW-0732">Signal</keyword>
<reference evidence="2 3" key="1">
    <citation type="journal article" date="2020" name="ISME J.">
        <title>Uncovering the hidden diversity of litter-decomposition mechanisms in mushroom-forming fungi.</title>
        <authorList>
            <person name="Floudas D."/>
            <person name="Bentzer J."/>
            <person name="Ahren D."/>
            <person name="Johansson T."/>
            <person name="Persson P."/>
            <person name="Tunlid A."/>
        </authorList>
    </citation>
    <scope>NUCLEOTIDE SEQUENCE [LARGE SCALE GENOMIC DNA]</scope>
    <source>
        <strain evidence="2 3">CBS 146.42</strain>
    </source>
</reference>
<evidence type="ECO:0008006" key="4">
    <source>
        <dbReference type="Google" id="ProtNLM"/>
    </source>
</evidence>
<dbReference type="InterPro" id="IPR036610">
    <property type="entry name" value="PEBP-like_sf"/>
</dbReference>
<gene>
    <name evidence="2" type="ORF">D9756_000354</name>
</gene>
<accession>A0A8H5LNV2</accession>
<dbReference type="InterPro" id="IPR008914">
    <property type="entry name" value="PEBP"/>
</dbReference>